<name>A0ACB9KF38_BAUVA</name>
<evidence type="ECO:0000313" key="2">
    <source>
        <dbReference type="Proteomes" id="UP000828941"/>
    </source>
</evidence>
<dbReference type="Proteomes" id="UP000828941">
    <property type="component" value="Chromosome 14"/>
</dbReference>
<organism evidence="1 2">
    <name type="scientific">Bauhinia variegata</name>
    <name type="common">Purple orchid tree</name>
    <name type="synonym">Phanera variegata</name>
    <dbReference type="NCBI Taxonomy" id="167791"/>
    <lineage>
        <taxon>Eukaryota</taxon>
        <taxon>Viridiplantae</taxon>
        <taxon>Streptophyta</taxon>
        <taxon>Embryophyta</taxon>
        <taxon>Tracheophyta</taxon>
        <taxon>Spermatophyta</taxon>
        <taxon>Magnoliopsida</taxon>
        <taxon>eudicotyledons</taxon>
        <taxon>Gunneridae</taxon>
        <taxon>Pentapetalae</taxon>
        <taxon>rosids</taxon>
        <taxon>fabids</taxon>
        <taxon>Fabales</taxon>
        <taxon>Fabaceae</taxon>
        <taxon>Cercidoideae</taxon>
        <taxon>Cercideae</taxon>
        <taxon>Bauhiniinae</taxon>
        <taxon>Bauhinia</taxon>
    </lineage>
</organism>
<sequence length="104" mass="11827">MLCASYHTIYHLQKKRHNMKMSSKVSATLCMATFFLLFFTLTHAARPGPAASSTVTPKVTQFEVLEVDKVNMEESCEGIGEEECLMRRTLAAHVDYIYTQKHKP</sequence>
<dbReference type="EMBL" id="CM039439">
    <property type="protein sequence ID" value="KAI4295793.1"/>
    <property type="molecule type" value="Genomic_DNA"/>
</dbReference>
<keyword evidence="2" id="KW-1185">Reference proteome</keyword>
<reference evidence="1 2" key="1">
    <citation type="journal article" date="2022" name="DNA Res.">
        <title>Chromosomal-level genome assembly of the orchid tree Bauhinia variegata (Leguminosae; Cercidoideae) supports the allotetraploid origin hypothesis of Bauhinia.</title>
        <authorList>
            <person name="Zhong Y."/>
            <person name="Chen Y."/>
            <person name="Zheng D."/>
            <person name="Pang J."/>
            <person name="Liu Y."/>
            <person name="Luo S."/>
            <person name="Meng S."/>
            <person name="Qian L."/>
            <person name="Wei D."/>
            <person name="Dai S."/>
            <person name="Zhou R."/>
        </authorList>
    </citation>
    <scope>NUCLEOTIDE SEQUENCE [LARGE SCALE GENOMIC DNA]</scope>
    <source>
        <strain evidence="1">BV-YZ2020</strain>
    </source>
</reference>
<protein>
    <submittedName>
        <fullName evidence="1">Uncharacterized protein</fullName>
    </submittedName>
</protein>
<evidence type="ECO:0000313" key="1">
    <source>
        <dbReference type="EMBL" id="KAI4295793.1"/>
    </source>
</evidence>
<comment type="caution">
    <text evidence="1">The sequence shown here is derived from an EMBL/GenBank/DDBJ whole genome shotgun (WGS) entry which is preliminary data.</text>
</comment>
<accession>A0ACB9KF38</accession>
<gene>
    <name evidence="1" type="ORF">L6164_035801</name>
</gene>
<proteinExistence type="predicted"/>